<evidence type="ECO:0000256" key="3">
    <source>
        <dbReference type="ARBA" id="ARBA00022989"/>
    </source>
</evidence>
<evidence type="ECO:0000313" key="10">
    <source>
        <dbReference type="EMBL" id="KAJ8611427.1"/>
    </source>
</evidence>
<evidence type="ECO:0000259" key="9">
    <source>
        <dbReference type="PROSITE" id="PS50156"/>
    </source>
</evidence>
<feature type="transmembrane region" description="Helical" evidence="8">
    <location>
        <begin position="379"/>
        <end position="398"/>
    </location>
</feature>
<keyword evidence="5" id="KW-0325">Glycoprotein</keyword>
<keyword evidence="3 8" id="KW-1133">Transmembrane helix</keyword>
<protein>
    <recommendedName>
        <fullName evidence="9">SSD domain-containing protein</fullName>
    </recommendedName>
</protein>
<feature type="transmembrane region" description="Helical" evidence="8">
    <location>
        <begin position="980"/>
        <end position="1005"/>
    </location>
</feature>
<comment type="subcellular location">
    <subcellularLocation>
        <location evidence="1">Membrane</location>
        <topology evidence="1">Multi-pass membrane protein</topology>
    </subcellularLocation>
</comment>
<sequence length="1078" mass="120646">MSSQMDVTFVGVENDPPARDGGGFSMRKYVADRRERWIDYITGVIVGRPCCMLAGAAAFFVVAMALVVAVGTKQTQPSEYEWELPYDKFSERRDMLDDASDNVDAGLLPTRSDETFDWYFFYDAKPKFGKNTCDGPSGVLATRTVQAMCEAEREFWGRRKYEEQYCVLTDGVCLVPEDSLARIMYEVPSGTPLQNASSSFWNCDLLEQSRIDAIWDDMYSNFDSYEFYFDDEAYDRGYPCRGRSLMFIGTPLDGYSKTSDWNDAQFRKIEKRFVNRVQSDLVSRYNMKAKPLRSVYLEEARAGESGKKVEVLWWNPFLEDAQFVEAVNSDFMFAIASVVFVWVWICVHTGSLFIGSMSMLQILLSLPISLFWYRVVLQIRYIAIMIQLAIFVILGIGADDVFVYNDAWRQSVDAVEAQKPGEDRNAYLQRRVKYAYTRAFQSIFNTSFTTAVAFFATSIAELVPIAAFGIFSAICVIMNFALVLTVTPCIVLIHHKWCVDRCGKGDHLAIDSSNRGKKGDLEEENKDNDGPGPTATSAKEAAAAEEPAGTTTTAAAGAAKRGGRWCCRGSACNEHSWVRVYLSLIMCGRENRLEVIDAALHPEARLAPEKVDDDEVPTVRNSTRLLKKPVALILVLTFGAYGATSAYLASRLEPPSEQEKWFAGRHMATKVDRLSDSGYGANDASYYTLMSFVWGMDRIKRGRAFDPWVPHRARGEVRYSNNPIDLSGDAAQVQILSACDNVETYNCESGCVGETLARPNSTVCFLREFQSWHQTTYGTSTYGLDEPVFTDRLSTFRTETTPESDDYSSWEDLIGFVDGELRFVRIDTRLSMGLEDPITDKKMVLRRTNKFLSRFCRQIDGTGLPDVWQFSYTWAWYKTQRALIRGLLIGMSIAFPIAFLTLVGATQNVILALYAIITIGSIVSSVLGLAWMLGWALGIKESVAGVIVIGLAVDYTIHLGHMYDHARFEQDITCREDKFIFAMVSMGPTIFAGAVTTAGAAIFLLACQLTFFTQMGILIISTIGYSLVFSLFFYMPLLYVAGPEGDAGNLSSIKHAVLNFCSRKSSCCAKTETREVEA</sequence>
<evidence type="ECO:0000256" key="1">
    <source>
        <dbReference type="ARBA" id="ARBA00004141"/>
    </source>
</evidence>
<dbReference type="EMBL" id="JAQMWT010000075">
    <property type="protein sequence ID" value="KAJ8611427.1"/>
    <property type="molecule type" value="Genomic_DNA"/>
</dbReference>
<dbReference type="InterPro" id="IPR000731">
    <property type="entry name" value="SSD"/>
</dbReference>
<organism evidence="10 11">
    <name type="scientific">Chrysophaeum taylorii</name>
    <dbReference type="NCBI Taxonomy" id="2483200"/>
    <lineage>
        <taxon>Eukaryota</taxon>
        <taxon>Sar</taxon>
        <taxon>Stramenopiles</taxon>
        <taxon>Ochrophyta</taxon>
        <taxon>Pelagophyceae</taxon>
        <taxon>Pelagomonadales</taxon>
        <taxon>Pelagomonadaceae</taxon>
        <taxon>Chrysophaeum</taxon>
    </lineage>
</organism>
<evidence type="ECO:0000256" key="6">
    <source>
        <dbReference type="ARBA" id="ARBA00038046"/>
    </source>
</evidence>
<evidence type="ECO:0000256" key="4">
    <source>
        <dbReference type="ARBA" id="ARBA00023136"/>
    </source>
</evidence>
<evidence type="ECO:0000256" key="8">
    <source>
        <dbReference type="SAM" id="Phobius"/>
    </source>
</evidence>
<feature type="transmembrane region" description="Helical" evidence="8">
    <location>
        <begin position="465"/>
        <end position="493"/>
    </location>
</feature>
<feature type="region of interest" description="Disordered" evidence="7">
    <location>
        <begin position="513"/>
        <end position="554"/>
    </location>
</feature>
<dbReference type="GO" id="GO:0022857">
    <property type="term" value="F:transmembrane transporter activity"/>
    <property type="evidence" value="ECO:0007669"/>
    <property type="project" value="TreeGrafter"/>
</dbReference>
<dbReference type="AlphaFoldDB" id="A0AAD7ULF7"/>
<feature type="transmembrane region" description="Helical" evidence="8">
    <location>
        <begin position="439"/>
        <end position="459"/>
    </location>
</feature>
<dbReference type="PANTHER" id="PTHR45951:SF7">
    <property type="entry name" value="SSD DOMAIN-CONTAINING PROTEIN"/>
    <property type="match status" value="1"/>
</dbReference>
<evidence type="ECO:0000313" key="11">
    <source>
        <dbReference type="Proteomes" id="UP001230188"/>
    </source>
</evidence>
<feature type="transmembrane region" description="Helical" evidence="8">
    <location>
        <begin position="943"/>
        <end position="960"/>
    </location>
</feature>
<reference evidence="10" key="1">
    <citation type="submission" date="2023-01" db="EMBL/GenBank/DDBJ databases">
        <title>Metagenome sequencing of chrysophaentin producing Chrysophaeum taylorii.</title>
        <authorList>
            <person name="Davison J."/>
            <person name="Bewley C."/>
        </authorList>
    </citation>
    <scope>NUCLEOTIDE SEQUENCE</scope>
    <source>
        <strain evidence="10">NIES-1699</strain>
    </source>
</reference>
<dbReference type="Pfam" id="PF03176">
    <property type="entry name" value="MMPL"/>
    <property type="match status" value="1"/>
</dbReference>
<feature type="transmembrane region" description="Helical" evidence="8">
    <location>
        <begin position="37"/>
        <end position="70"/>
    </location>
</feature>
<feature type="transmembrane region" description="Helical" evidence="8">
    <location>
        <begin position="882"/>
        <end position="903"/>
    </location>
</feature>
<evidence type="ECO:0000256" key="7">
    <source>
        <dbReference type="SAM" id="MobiDB-lite"/>
    </source>
</evidence>
<dbReference type="InterPro" id="IPR052081">
    <property type="entry name" value="Dispatched_Hh_regulator"/>
</dbReference>
<feature type="domain" description="SSD" evidence="9">
    <location>
        <begin position="377"/>
        <end position="493"/>
    </location>
</feature>
<accession>A0AAD7ULF7</accession>
<feature type="compositionally biased region" description="Low complexity" evidence="7">
    <location>
        <begin position="532"/>
        <end position="554"/>
    </location>
</feature>
<dbReference type="PROSITE" id="PS50156">
    <property type="entry name" value="SSD"/>
    <property type="match status" value="1"/>
</dbReference>
<name>A0AAD7ULF7_9STRA</name>
<dbReference type="Pfam" id="PF12349">
    <property type="entry name" value="Sterol-sensing"/>
    <property type="match status" value="1"/>
</dbReference>
<gene>
    <name evidence="10" type="ORF">CTAYLR_009008</name>
</gene>
<evidence type="ECO:0000256" key="2">
    <source>
        <dbReference type="ARBA" id="ARBA00022692"/>
    </source>
</evidence>
<dbReference type="SUPFAM" id="SSF82866">
    <property type="entry name" value="Multidrug efflux transporter AcrB transmembrane domain"/>
    <property type="match status" value="2"/>
</dbReference>
<proteinExistence type="inferred from homology"/>
<dbReference type="GO" id="GO:0016020">
    <property type="term" value="C:membrane"/>
    <property type="evidence" value="ECO:0007669"/>
    <property type="project" value="UniProtKB-SubCell"/>
</dbReference>
<dbReference type="InterPro" id="IPR053958">
    <property type="entry name" value="HMGCR/SNAP/NPC1-like_SSD"/>
</dbReference>
<feature type="transmembrane region" description="Helical" evidence="8">
    <location>
        <begin position="1017"/>
        <end position="1041"/>
    </location>
</feature>
<comment type="similarity">
    <text evidence="6">Belongs to the dispatched family.</text>
</comment>
<dbReference type="InterPro" id="IPR004869">
    <property type="entry name" value="MMPL_dom"/>
</dbReference>
<keyword evidence="11" id="KW-1185">Reference proteome</keyword>
<evidence type="ECO:0000256" key="5">
    <source>
        <dbReference type="ARBA" id="ARBA00023180"/>
    </source>
</evidence>
<dbReference type="PANTHER" id="PTHR45951">
    <property type="entry name" value="PROTEIN DISPATCHED-RELATED"/>
    <property type="match status" value="1"/>
</dbReference>
<keyword evidence="4 8" id="KW-0472">Membrane</keyword>
<feature type="transmembrane region" description="Helical" evidence="8">
    <location>
        <begin position="630"/>
        <end position="649"/>
    </location>
</feature>
<dbReference type="Proteomes" id="UP001230188">
    <property type="component" value="Unassembled WGS sequence"/>
</dbReference>
<comment type="caution">
    <text evidence="10">The sequence shown here is derived from an EMBL/GenBank/DDBJ whole genome shotgun (WGS) entry which is preliminary data.</text>
</comment>
<feature type="transmembrane region" description="Helical" evidence="8">
    <location>
        <begin position="909"/>
        <end position="931"/>
    </location>
</feature>
<keyword evidence="2 8" id="KW-0812">Transmembrane</keyword>
<dbReference type="Gene3D" id="1.20.1640.10">
    <property type="entry name" value="Multidrug efflux transporter AcrB transmembrane domain"/>
    <property type="match status" value="2"/>
</dbReference>